<dbReference type="Proteomes" id="UP000886998">
    <property type="component" value="Unassembled WGS sequence"/>
</dbReference>
<gene>
    <name evidence="1" type="ORF">TNIN_234681</name>
</gene>
<name>A0A8X6JU94_9ARAC</name>
<protein>
    <submittedName>
        <fullName evidence="1">Uncharacterized protein</fullName>
    </submittedName>
</protein>
<organism evidence="1 2">
    <name type="scientific">Trichonephila inaurata madagascariensis</name>
    <dbReference type="NCBI Taxonomy" id="2747483"/>
    <lineage>
        <taxon>Eukaryota</taxon>
        <taxon>Metazoa</taxon>
        <taxon>Ecdysozoa</taxon>
        <taxon>Arthropoda</taxon>
        <taxon>Chelicerata</taxon>
        <taxon>Arachnida</taxon>
        <taxon>Araneae</taxon>
        <taxon>Araneomorphae</taxon>
        <taxon>Entelegynae</taxon>
        <taxon>Araneoidea</taxon>
        <taxon>Nephilidae</taxon>
        <taxon>Trichonephila</taxon>
        <taxon>Trichonephila inaurata</taxon>
    </lineage>
</organism>
<comment type="caution">
    <text evidence="1">The sequence shown here is derived from an EMBL/GenBank/DDBJ whole genome shotgun (WGS) entry which is preliminary data.</text>
</comment>
<accession>A0A8X6JU94</accession>
<reference evidence="1" key="1">
    <citation type="submission" date="2020-08" db="EMBL/GenBank/DDBJ databases">
        <title>Multicomponent nature underlies the extraordinary mechanical properties of spider dragline silk.</title>
        <authorList>
            <person name="Kono N."/>
            <person name="Nakamura H."/>
            <person name="Mori M."/>
            <person name="Yoshida Y."/>
            <person name="Ohtoshi R."/>
            <person name="Malay A.D."/>
            <person name="Moran D.A.P."/>
            <person name="Tomita M."/>
            <person name="Numata K."/>
            <person name="Arakawa K."/>
        </authorList>
    </citation>
    <scope>NUCLEOTIDE SEQUENCE</scope>
</reference>
<dbReference type="AlphaFoldDB" id="A0A8X6JU94"/>
<proteinExistence type="predicted"/>
<sequence length="87" mass="9736">MNQYANMGKCSSTEMQFNKPPRGAIKRAALKQQTQVFFRGMSDKIRGAASSSVKVFGQLGRHMRSSAKGAVGIQMNRWVNRVLEPYL</sequence>
<evidence type="ECO:0000313" key="2">
    <source>
        <dbReference type="Proteomes" id="UP000886998"/>
    </source>
</evidence>
<evidence type="ECO:0000313" key="1">
    <source>
        <dbReference type="EMBL" id="GFS37172.1"/>
    </source>
</evidence>
<keyword evidence="2" id="KW-1185">Reference proteome</keyword>
<dbReference type="EMBL" id="BMAV01024927">
    <property type="protein sequence ID" value="GFS37172.1"/>
    <property type="molecule type" value="Genomic_DNA"/>
</dbReference>
<dbReference type="OrthoDB" id="10282694at2759"/>